<proteinExistence type="predicted"/>
<sequence>MSGEYLRSVADLMVMKGRPRYTNVENFIVSNLANSGLAEVDFGWGKPVYGGTAGAMSLISFCMKFQRKDGKNGILIPISLPKSSMMRFQKEVKKMIAQGASTEDLSEMKQSEKLVCKL</sequence>
<evidence type="ECO:0000313" key="2">
    <source>
        <dbReference type="Proteomes" id="UP001163603"/>
    </source>
</evidence>
<organism evidence="1 2">
    <name type="scientific">Pistacia integerrima</name>
    <dbReference type="NCBI Taxonomy" id="434235"/>
    <lineage>
        <taxon>Eukaryota</taxon>
        <taxon>Viridiplantae</taxon>
        <taxon>Streptophyta</taxon>
        <taxon>Embryophyta</taxon>
        <taxon>Tracheophyta</taxon>
        <taxon>Spermatophyta</taxon>
        <taxon>Magnoliopsida</taxon>
        <taxon>eudicotyledons</taxon>
        <taxon>Gunneridae</taxon>
        <taxon>Pentapetalae</taxon>
        <taxon>rosids</taxon>
        <taxon>malvids</taxon>
        <taxon>Sapindales</taxon>
        <taxon>Anacardiaceae</taxon>
        <taxon>Pistacia</taxon>
    </lineage>
</organism>
<name>A0ACC0XR73_9ROSI</name>
<gene>
    <name evidence="1" type="ORF">Pint_30871</name>
</gene>
<accession>A0ACC0XR73</accession>
<evidence type="ECO:0000313" key="1">
    <source>
        <dbReference type="EMBL" id="KAJ0021750.1"/>
    </source>
</evidence>
<dbReference type="Proteomes" id="UP001163603">
    <property type="component" value="Chromosome 11"/>
</dbReference>
<dbReference type="EMBL" id="CM047746">
    <property type="protein sequence ID" value="KAJ0021750.1"/>
    <property type="molecule type" value="Genomic_DNA"/>
</dbReference>
<protein>
    <submittedName>
        <fullName evidence="1">Uncharacterized protein</fullName>
    </submittedName>
</protein>
<keyword evidence="2" id="KW-1185">Reference proteome</keyword>
<reference evidence="2" key="1">
    <citation type="journal article" date="2023" name="G3 (Bethesda)">
        <title>Genome assembly and association tests identify interacting loci associated with vigor, precocity, and sex in interspecific pistachio rootstocks.</title>
        <authorList>
            <person name="Palmer W."/>
            <person name="Jacygrad E."/>
            <person name="Sagayaradj S."/>
            <person name="Cavanaugh K."/>
            <person name="Han R."/>
            <person name="Bertier L."/>
            <person name="Beede B."/>
            <person name="Kafkas S."/>
            <person name="Golino D."/>
            <person name="Preece J."/>
            <person name="Michelmore R."/>
        </authorList>
    </citation>
    <scope>NUCLEOTIDE SEQUENCE [LARGE SCALE GENOMIC DNA]</scope>
</reference>
<comment type="caution">
    <text evidence="1">The sequence shown here is derived from an EMBL/GenBank/DDBJ whole genome shotgun (WGS) entry which is preliminary data.</text>
</comment>